<evidence type="ECO:0000259" key="1">
    <source>
        <dbReference type="Pfam" id="PF05050"/>
    </source>
</evidence>
<dbReference type="EMBL" id="BJYT01000025">
    <property type="protein sequence ID" value="GEO11623.1"/>
    <property type="molecule type" value="Genomic_DNA"/>
</dbReference>
<dbReference type="InterPro" id="IPR029063">
    <property type="entry name" value="SAM-dependent_MTases_sf"/>
</dbReference>
<dbReference type="Gene3D" id="3.40.50.150">
    <property type="entry name" value="Vaccinia Virus protein VP39"/>
    <property type="match status" value="1"/>
</dbReference>
<name>A0A512BI44_9BACT</name>
<accession>A0A512BI44</accession>
<keyword evidence="3" id="KW-1185">Reference proteome</keyword>
<dbReference type="AlphaFoldDB" id="A0A512BI44"/>
<dbReference type="RefSeq" id="WP_147205728.1">
    <property type="nucleotide sequence ID" value="NZ_BJYT01000025.1"/>
</dbReference>
<dbReference type="PANTHER" id="PTHR34203">
    <property type="entry name" value="METHYLTRANSFERASE, FKBM FAMILY PROTEIN"/>
    <property type="match status" value="1"/>
</dbReference>
<evidence type="ECO:0000313" key="3">
    <source>
        <dbReference type="Proteomes" id="UP000321513"/>
    </source>
</evidence>
<comment type="caution">
    <text evidence="2">The sequence shown here is derived from an EMBL/GenBank/DDBJ whole genome shotgun (WGS) entry which is preliminary data.</text>
</comment>
<dbReference type="Proteomes" id="UP000321513">
    <property type="component" value="Unassembled WGS sequence"/>
</dbReference>
<evidence type="ECO:0000313" key="2">
    <source>
        <dbReference type="EMBL" id="GEO11623.1"/>
    </source>
</evidence>
<protein>
    <recommendedName>
        <fullName evidence="1">Methyltransferase FkbM domain-containing protein</fullName>
    </recommendedName>
</protein>
<dbReference type="OrthoDB" id="9812600at2"/>
<reference evidence="2 3" key="1">
    <citation type="submission" date="2019-07" db="EMBL/GenBank/DDBJ databases">
        <title>Whole genome shotgun sequence of Segetibacter aerophilus NBRC 106135.</title>
        <authorList>
            <person name="Hosoyama A."/>
            <person name="Uohara A."/>
            <person name="Ohji S."/>
            <person name="Ichikawa N."/>
        </authorList>
    </citation>
    <scope>NUCLEOTIDE SEQUENCE [LARGE SCALE GENOMIC DNA]</scope>
    <source>
        <strain evidence="2 3">NBRC 106135</strain>
    </source>
</reference>
<sequence>MNRRVAVIKNTLIQKEFGGALKEWLLNTFSPPCEVLSNFKITTIDKSDNSYYKIYIKGYSMPIFLSKELDFHVIQHVVSEQLYHWNWHYYEIPETTVEAGDIVFDCGSAEGIFTFLAFPRAKHVYAFEPLEEYVSGLEKTFEGLSNVLVVNEALGDKVGEIYLKKDGIASTISNVMTDTKININTIDNFCKTKNVPINYLKADIEGYEQQMLDGAMDAITQFKPKIAITVYHKENDVPRIVKQLRSAVPEYKIKLKGLTDTLNKPVMLHAWM</sequence>
<dbReference type="PANTHER" id="PTHR34203:SF15">
    <property type="entry name" value="SLL1173 PROTEIN"/>
    <property type="match status" value="1"/>
</dbReference>
<dbReference type="InterPro" id="IPR006342">
    <property type="entry name" value="FkbM_mtfrase"/>
</dbReference>
<feature type="domain" description="Methyltransferase FkbM" evidence="1">
    <location>
        <begin position="105"/>
        <end position="244"/>
    </location>
</feature>
<dbReference type="InterPro" id="IPR052514">
    <property type="entry name" value="SAM-dependent_MTase"/>
</dbReference>
<gene>
    <name evidence="2" type="ORF">SAE01_41190</name>
</gene>
<dbReference type="SUPFAM" id="SSF53335">
    <property type="entry name" value="S-adenosyl-L-methionine-dependent methyltransferases"/>
    <property type="match status" value="1"/>
</dbReference>
<dbReference type="Pfam" id="PF05050">
    <property type="entry name" value="Methyltransf_21"/>
    <property type="match status" value="1"/>
</dbReference>
<proteinExistence type="predicted"/>
<organism evidence="2 3">
    <name type="scientific">Segetibacter aerophilus</name>
    <dbReference type="NCBI Taxonomy" id="670293"/>
    <lineage>
        <taxon>Bacteria</taxon>
        <taxon>Pseudomonadati</taxon>
        <taxon>Bacteroidota</taxon>
        <taxon>Chitinophagia</taxon>
        <taxon>Chitinophagales</taxon>
        <taxon>Chitinophagaceae</taxon>
        <taxon>Segetibacter</taxon>
    </lineage>
</organism>
<dbReference type="NCBIfam" id="TIGR01444">
    <property type="entry name" value="fkbM_fam"/>
    <property type="match status" value="1"/>
</dbReference>